<evidence type="ECO:0000256" key="6">
    <source>
        <dbReference type="SAM" id="Phobius"/>
    </source>
</evidence>
<reference evidence="7 8" key="1">
    <citation type="submission" date="2014-07" db="EMBL/GenBank/DDBJ databases">
        <authorList>
            <person name="Urmite Genomes Urmite Genomes"/>
        </authorList>
    </citation>
    <scope>NUCLEOTIDE SEQUENCE [LARGE SCALE GENOMIC DNA]</scope>
    <source>
        <strain evidence="7 8">13MG44_air</strain>
    </source>
</reference>
<dbReference type="PANTHER" id="PTHR34857">
    <property type="entry name" value="SLL0384 PROTEIN"/>
    <property type="match status" value="1"/>
</dbReference>
<feature type="transmembrane region" description="Helical" evidence="6">
    <location>
        <begin position="146"/>
        <end position="165"/>
    </location>
</feature>
<keyword evidence="3 6" id="KW-0812">Transmembrane</keyword>
<keyword evidence="2" id="KW-1003">Cell membrane</keyword>
<evidence type="ECO:0000256" key="5">
    <source>
        <dbReference type="ARBA" id="ARBA00023136"/>
    </source>
</evidence>
<dbReference type="InterPro" id="IPR051611">
    <property type="entry name" value="ECF_transporter_component"/>
</dbReference>
<keyword evidence="8" id="KW-1185">Reference proteome</keyword>
<protein>
    <submittedName>
        <fullName evidence="7">Putative HMP/thiamine permease protein YkoC</fullName>
    </submittedName>
</protein>
<sequence>MLETIKNYSTFIDKANPLTKILLAAILFATVIFIHNPNVLFHLTILILITLLCLSGVKIKYLAMLLIFIFISGFISSLYMIFYGEGTETLFRYGIIHITEESFVRGLHITMRGVILSLFGALVIFTTKITDVFYALMIQLKVKPKYAYSFMAAIRMVPIIVSEYFQLRQARKVRSALINKKHISGFKGLKSTIVTLLSQSIRRAYRLGIAMESKGFTDGSRTYYHRTTFSKYDLYLLLMIAAAIFAAVQLGAVISPFESTDAR</sequence>
<evidence type="ECO:0000256" key="2">
    <source>
        <dbReference type="ARBA" id="ARBA00022475"/>
    </source>
</evidence>
<dbReference type="eggNOG" id="COG0619">
    <property type="taxonomic scope" value="Bacteria"/>
</dbReference>
<dbReference type="AlphaFoldDB" id="A0A078M6T2"/>
<dbReference type="Proteomes" id="UP000044136">
    <property type="component" value="Unassembled WGS sequence"/>
</dbReference>
<dbReference type="EMBL" id="CCSE01000001">
    <property type="protein sequence ID" value="CEA01975.1"/>
    <property type="molecule type" value="Genomic_DNA"/>
</dbReference>
<dbReference type="HOGENOM" id="CLU_056469_6_1_9"/>
<keyword evidence="4 6" id="KW-1133">Transmembrane helix</keyword>
<dbReference type="Pfam" id="PF02361">
    <property type="entry name" value="CbiQ"/>
    <property type="match status" value="1"/>
</dbReference>
<dbReference type="PANTHER" id="PTHR34857:SF2">
    <property type="entry name" value="SLL0384 PROTEIN"/>
    <property type="match status" value="1"/>
</dbReference>
<feature type="transmembrane region" description="Helical" evidence="6">
    <location>
        <begin position="61"/>
        <end position="82"/>
    </location>
</feature>
<feature type="transmembrane region" description="Helical" evidence="6">
    <location>
        <begin position="21"/>
        <end position="49"/>
    </location>
</feature>
<dbReference type="GO" id="GO:0005886">
    <property type="term" value="C:plasma membrane"/>
    <property type="evidence" value="ECO:0007669"/>
    <property type="project" value="UniProtKB-ARBA"/>
</dbReference>
<evidence type="ECO:0000256" key="1">
    <source>
        <dbReference type="ARBA" id="ARBA00004141"/>
    </source>
</evidence>
<dbReference type="STRING" id="1461582.BN1048_01557"/>
<feature type="transmembrane region" description="Helical" evidence="6">
    <location>
        <begin position="234"/>
        <end position="257"/>
    </location>
</feature>
<keyword evidence="5 6" id="KW-0472">Membrane</keyword>
<dbReference type="InterPro" id="IPR003339">
    <property type="entry name" value="ABC/ECF_trnsptr_transmembrane"/>
</dbReference>
<name>A0A078M6T2_9STAP</name>
<feature type="transmembrane region" description="Helical" evidence="6">
    <location>
        <begin position="103"/>
        <end position="126"/>
    </location>
</feature>
<gene>
    <name evidence="7" type="primary">ykoC</name>
    <name evidence="7" type="ORF">BN1048_01557</name>
</gene>
<accession>A0A078M6T2</accession>
<dbReference type="OrthoDB" id="92887at2"/>
<evidence type="ECO:0000313" key="8">
    <source>
        <dbReference type="Proteomes" id="UP000044136"/>
    </source>
</evidence>
<dbReference type="RefSeq" id="WP_035810017.1">
    <property type="nucleotide sequence ID" value="NZ_CCSE01000001.1"/>
</dbReference>
<evidence type="ECO:0000256" key="4">
    <source>
        <dbReference type="ARBA" id="ARBA00022989"/>
    </source>
</evidence>
<comment type="subcellular location">
    <subcellularLocation>
        <location evidence="1">Membrane</location>
        <topology evidence="1">Multi-pass membrane protein</topology>
    </subcellularLocation>
</comment>
<evidence type="ECO:0000256" key="3">
    <source>
        <dbReference type="ARBA" id="ARBA00022692"/>
    </source>
</evidence>
<proteinExistence type="predicted"/>
<organism evidence="7 8">
    <name type="scientific">Jeotgalicoccus saudimassiliensis</name>
    <dbReference type="NCBI Taxonomy" id="1461582"/>
    <lineage>
        <taxon>Bacteria</taxon>
        <taxon>Bacillati</taxon>
        <taxon>Bacillota</taxon>
        <taxon>Bacilli</taxon>
        <taxon>Bacillales</taxon>
        <taxon>Staphylococcaceae</taxon>
        <taxon>Jeotgalicoccus</taxon>
    </lineage>
</organism>
<evidence type="ECO:0000313" key="7">
    <source>
        <dbReference type="EMBL" id="CEA01975.1"/>
    </source>
</evidence>
<dbReference type="CDD" id="cd16914">
    <property type="entry name" value="EcfT"/>
    <property type="match status" value="1"/>
</dbReference>